<protein>
    <submittedName>
        <fullName evidence="1">Uncharacterized protein</fullName>
    </submittedName>
</protein>
<name>A0A564N333_9ENTR</name>
<evidence type="ECO:0000313" key="1">
    <source>
        <dbReference type="EMBL" id="VUT00325.1"/>
    </source>
</evidence>
<dbReference type="RefSeq" id="WP_080924191.1">
    <property type="nucleotide sequence ID" value="NZ_CABGHF010000034.1"/>
</dbReference>
<gene>
    <name evidence="1" type="ORF">SB6408_01899</name>
</gene>
<proteinExistence type="predicted"/>
<organism evidence="1 2">
    <name type="scientific">Klebsiella spallanzanii</name>
    <dbReference type="NCBI Taxonomy" id="2587528"/>
    <lineage>
        <taxon>Bacteria</taxon>
        <taxon>Pseudomonadati</taxon>
        <taxon>Pseudomonadota</taxon>
        <taxon>Gammaproteobacteria</taxon>
        <taxon>Enterobacterales</taxon>
        <taxon>Enterobacteriaceae</taxon>
        <taxon>Klebsiella/Raoultella group</taxon>
        <taxon>Klebsiella</taxon>
    </lineage>
</organism>
<accession>A0A564N333</accession>
<dbReference type="AlphaFoldDB" id="A0A564N333"/>
<evidence type="ECO:0000313" key="2">
    <source>
        <dbReference type="Proteomes" id="UP000318370"/>
    </source>
</evidence>
<dbReference type="Proteomes" id="UP000318370">
    <property type="component" value="Unassembled WGS sequence"/>
</dbReference>
<dbReference type="EMBL" id="CABGHF010000034">
    <property type="protein sequence ID" value="VUT00325.1"/>
    <property type="molecule type" value="Genomic_DNA"/>
</dbReference>
<sequence length="256" mass="28701">MRKCRYTTSLSPFWQYLRASGCDWKRKGKSRQIYGEVDFDTQAGKQLRLPADICFHGKVRITQTNQLSPNIVFAGDFHILPVALGTIKEGRLPRLRILKSTRFMSSVFLNTWHGEWPKNIQFISGHFFWTYSYIRKLPEVFSVHGDMNLSGSVIRQLPKELTVPGDTIMPGIQTRRLPDRMNLSQSLRLSFSTLEALPAGLCTPGDLSIKNTRISQLPDGLCVGGNLNITGTPISLIPETGFIGGEIICDQANDNS</sequence>
<reference evidence="1 2" key="1">
    <citation type="submission" date="2019-07" db="EMBL/GenBank/DDBJ databases">
        <authorList>
            <person name="Brisse S."/>
            <person name="Rodrigues C."/>
            <person name="Thorpe H."/>
        </authorList>
    </citation>
    <scope>NUCLEOTIDE SEQUENCE [LARGE SCALE GENOMIC DNA]</scope>
    <source>
        <strain evidence="1">SB6408</strain>
    </source>
</reference>